<protein>
    <recommendedName>
        <fullName evidence="2">CRAL-TRIO domain-containing protein</fullName>
    </recommendedName>
</protein>
<evidence type="ECO:0000256" key="1">
    <source>
        <dbReference type="SAM" id="Phobius"/>
    </source>
</evidence>
<dbReference type="SUPFAM" id="SSF52087">
    <property type="entry name" value="CRAL/TRIO domain"/>
    <property type="match status" value="1"/>
</dbReference>
<dbReference type="Pfam" id="PF00650">
    <property type="entry name" value="CRAL_TRIO"/>
    <property type="match status" value="1"/>
</dbReference>
<dbReference type="Gene3D" id="3.40.525.10">
    <property type="entry name" value="CRAL-TRIO lipid binding domain"/>
    <property type="match status" value="1"/>
</dbReference>
<comment type="caution">
    <text evidence="3">The sequence shown here is derived from an EMBL/GenBank/DDBJ whole genome shotgun (WGS) entry which is preliminary data.</text>
</comment>
<accession>A0A9D4ZS74</accession>
<dbReference type="InterPro" id="IPR001251">
    <property type="entry name" value="CRAL-TRIO_dom"/>
</dbReference>
<dbReference type="OrthoDB" id="1434354at2759"/>
<dbReference type="Proteomes" id="UP000886520">
    <property type="component" value="Chromosome 1"/>
</dbReference>
<feature type="transmembrane region" description="Helical" evidence="1">
    <location>
        <begin position="448"/>
        <end position="470"/>
    </location>
</feature>
<dbReference type="AlphaFoldDB" id="A0A9D4ZS74"/>
<keyword evidence="1" id="KW-0472">Membrane</keyword>
<dbReference type="SUPFAM" id="SSF46938">
    <property type="entry name" value="CRAL/TRIO N-terminal domain"/>
    <property type="match status" value="1"/>
</dbReference>
<gene>
    <name evidence="3" type="ORF">GOP47_0000255</name>
</gene>
<dbReference type="CDD" id="cd00170">
    <property type="entry name" value="SEC14"/>
    <property type="match status" value="1"/>
</dbReference>
<dbReference type="InterPro" id="IPR036865">
    <property type="entry name" value="CRAL-TRIO_dom_sf"/>
</dbReference>
<organism evidence="3 4">
    <name type="scientific">Adiantum capillus-veneris</name>
    <name type="common">Maidenhair fern</name>
    <dbReference type="NCBI Taxonomy" id="13818"/>
    <lineage>
        <taxon>Eukaryota</taxon>
        <taxon>Viridiplantae</taxon>
        <taxon>Streptophyta</taxon>
        <taxon>Embryophyta</taxon>
        <taxon>Tracheophyta</taxon>
        <taxon>Polypodiopsida</taxon>
        <taxon>Polypodiidae</taxon>
        <taxon>Polypodiales</taxon>
        <taxon>Pteridineae</taxon>
        <taxon>Pteridaceae</taxon>
        <taxon>Vittarioideae</taxon>
        <taxon>Adiantum</taxon>
    </lineage>
</organism>
<dbReference type="InterPro" id="IPR036273">
    <property type="entry name" value="CRAL/TRIO_N_dom_sf"/>
</dbReference>
<keyword evidence="1" id="KW-1133">Transmembrane helix</keyword>
<evidence type="ECO:0000313" key="3">
    <source>
        <dbReference type="EMBL" id="KAI5084086.1"/>
    </source>
</evidence>
<evidence type="ECO:0000313" key="4">
    <source>
        <dbReference type="Proteomes" id="UP000886520"/>
    </source>
</evidence>
<evidence type="ECO:0000259" key="2">
    <source>
        <dbReference type="PROSITE" id="PS50191"/>
    </source>
</evidence>
<proteinExistence type="predicted"/>
<keyword evidence="1" id="KW-0812">Transmembrane</keyword>
<dbReference type="PROSITE" id="PS50191">
    <property type="entry name" value="CRAL_TRIO"/>
    <property type="match status" value="1"/>
</dbReference>
<dbReference type="PANTHER" id="PTHR47041:SF2">
    <property type="entry name" value="SEC14 CYTOSOLIC FACTOR FAMILY PROTEIN _ PHOSPHOGLYCERIDE TRANSFER FAMILY PROTEIN"/>
    <property type="match status" value="1"/>
</dbReference>
<dbReference type="EMBL" id="JABFUD020000001">
    <property type="protein sequence ID" value="KAI5084086.1"/>
    <property type="molecule type" value="Genomic_DNA"/>
</dbReference>
<sequence>MEKDQERPPDAAKGSFSERRSLAMARSFKNAVVQSAIEPIVSLKSVRVNRESGGKLLAFAIKMVALEIVRRHTHIRFPLVWGCIQSLPLLQLPLFSWLHHWGPLNYLLIGSQAFSRPIMFLSLATTINDKLGELRSMEEPAASTLNDDASVADSEAIGPLALVTTHIEREEETAESHEYIPDGLELLKRELEESRVPLPERIGDDELKRFLLAANNDLKKCAALIKRNIRWRETFYFFPQYEMDKWSALVFWHGYDVHMRPSLVVRIGWAYSILQPRDRPRFAQAVLSQVEYGITHLLRTEDPRITVILDCEGTPALGFPINMLKSCCARVQENYPTRLAALFVVNLPPVVRVIAQAIIQVLKPATKRKIFVEGDQHNALTEHYGSLDSMPIFLGGSCACSSCNKALTSDGVRLQLIDKEQASDGDEDDHDNGLSNEELSNFYRYNSLLRAIIVGFLILWVVVSLLAGFFDPEADFIPT</sequence>
<feature type="domain" description="CRAL-TRIO" evidence="2">
    <location>
        <begin position="252"/>
        <end position="402"/>
    </location>
</feature>
<keyword evidence="4" id="KW-1185">Reference proteome</keyword>
<reference evidence="3" key="1">
    <citation type="submission" date="2021-01" db="EMBL/GenBank/DDBJ databases">
        <title>Adiantum capillus-veneris genome.</title>
        <authorList>
            <person name="Fang Y."/>
            <person name="Liao Q."/>
        </authorList>
    </citation>
    <scope>NUCLEOTIDE SEQUENCE</scope>
    <source>
        <strain evidence="3">H3</strain>
        <tissue evidence="3">Leaf</tissue>
    </source>
</reference>
<dbReference type="PANTHER" id="PTHR47041">
    <property type="entry name" value="SEC14 CYTOSOLIC FACTOR FAMILY PROTEIN / PHOSPHOGLYCERIDE TRANSFER FAMILY PROTEIN"/>
    <property type="match status" value="1"/>
</dbReference>
<dbReference type="SMART" id="SM00516">
    <property type="entry name" value="SEC14"/>
    <property type="match status" value="1"/>
</dbReference>
<name>A0A9D4ZS74_ADICA</name>